<proteinExistence type="predicted"/>
<protein>
    <submittedName>
        <fullName evidence="5">Dynein regulatory complex protein 10</fullName>
    </submittedName>
</protein>
<dbReference type="AlphaFoldDB" id="A0A0N4XXS8"/>
<feature type="region of interest" description="Disordered" evidence="2">
    <location>
        <begin position="196"/>
        <end position="223"/>
    </location>
</feature>
<dbReference type="EMBL" id="UYSL01019930">
    <property type="protein sequence ID" value="VDL71413.1"/>
    <property type="molecule type" value="Genomic_DNA"/>
</dbReference>
<feature type="coiled-coil region" evidence="1">
    <location>
        <begin position="301"/>
        <end position="328"/>
    </location>
</feature>
<feature type="coiled-coil region" evidence="1">
    <location>
        <begin position="21"/>
        <end position="48"/>
    </location>
</feature>
<gene>
    <name evidence="3" type="ORF">NBR_LOCUS7824</name>
</gene>
<accession>A0A0N4XXS8</accession>
<dbReference type="WBParaSite" id="NBR_0000782301-mRNA-1">
    <property type="protein sequence ID" value="NBR_0000782301-mRNA-1"/>
    <property type="gene ID" value="NBR_0000782301"/>
</dbReference>
<dbReference type="Proteomes" id="UP000271162">
    <property type="component" value="Unassembled WGS sequence"/>
</dbReference>
<name>A0A0N4XXS8_NIPBR</name>
<feature type="compositionally biased region" description="Basic and acidic residues" evidence="2">
    <location>
        <begin position="196"/>
        <end position="222"/>
    </location>
</feature>
<keyword evidence="4" id="KW-1185">Reference proteome</keyword>
<feature type="compositionally biased region" description="Acidic residues" evidence="2">
    <location>
        <begin position="275"/>
        <end position="286"/>
    </location>
</feature>
<organism evidence="5">
    <name type="scientific">Nippostrongylus brasiliensis</name>
    <name type="common">Rat hookworm</name>
    <dbReference type="NCBI Taxonomy" id="27835"/>
    <lineage>
        <taxon>Eukaryota</taxon>
        <taxon>Metazoa</taxon>
        <taxon>Ecdysozoa</taxon>
        <taxon>Nematoda</taxon>
        <taxon>Chromadorea</taxon>
        <taxon>Rhabditida</taxon>
        <taxon>Rhabditina</taxon>
        <taxon>Rhabditomorpha</taxon>
        <taxon>Strongyloidea</taxon>
        <taxon>Heligmosomidae</taxon>
        <taxon>Nippostrongylus</taxon>
    </lineage>
</organism>
<feature type="region of interest" description="Disordered" evidence="2">
    <location>
        <begin position="386"/>
        <end position="415"/>
    </location>
</feature>
<evidence type="ECO:0000313" key="4">
    <source>
        <dbReference type="Proteomes" id="UP000271162"/>
    </source>
</evidence>
<reference evidence="5" key="1">
    <citation type="submission" date="2017-02" db="UniProtKB">
        <authorList>
            <consortium name="WormBaseParasite"/>
        </authorList>
    </citation>
    <scope>IDENTIFICATION</scope>
</reference>
<evidence type="ECO:0000256" key="2">
    <source>
        <dbReference type="SAM" id="MobiDB-lite"/>
    </source>
</evidence>
<evidence type="ECO:0000313" key="5">
    <source>
        <dbReference type="WBParaSite" id="NBR_0000782301-mRNA-1"/>
    </source>
</evidence>
<keyword evidence="1" id="KW-0175">Coiled coil</keyword>
<sequence length="415" mass="48895">MMTNETDIDYEYLSSWIHNPHQNWDRVQQELNNTLKELNNQLRIATVGHLHWNHVKNEEIYTLAPPVSKILRIGPLLRTARTVREKMSRLTHKYVAMNLIYRRLAPGGSTAAENLNVEALRVIKLLQEHKTTTDRDIEDMDKELEKSEKVYRATPCAVDTEHVHAMFRTAFDTLASTERKEADKRFAELQSMMDKQSEEISRLKDQLQSQTRKEEEPPKEVNMEIEVNNDDTYFKRMVEEVQDDDNPTPPPKLASDGNNDDDNEEDKWTVRSENFTDDENLQDEPMEEANQRKELTIYEQLQQDELRVQELEEQKHRLDEEQRNTSFDDLIPFDGGHNTALCNIPDKKNIAEERINERKKQLDEEWKNGIRVIKLAMAVEKDLEEARRRKERSAAACKEQPRIKRRAKDKDYLRA</sequence>
<reference evidence="3 4" key="2">
    <citation type="submission" date="2018-11" db="EMBL/GenBank/DDBJ databases">
        <authorList>
            <consortium name="Pathogen Informatics"/>
        </authorList>
    </citation>
    <scope>NUCLEOTIDE SEQUENCE [LARGE SCALE GENOMIC DNA]</scope>
</reference>
<feature type="region of interest" description="Disordered" evidence="2">
    <location>
        <begin position="241"/>
        <end position="286"/>
    </location>
</feature>
<evidence type="ECO:0000313" key="3">
    <source>
        <dbReference type="EMBL" id="VDL71413.1"/>
    </source>
</evidence>
<evidence type="ECO:0000256" key="1">
    <source>
        <dbReference type="SAM" id="Coils"/>
    </source>
</evidence>